<comment type="caution">
    <text evidence="1">The sequence shown here is derived from an EMBL/GenBank/DDBJ whole genome shotgun (WGS) entry which is preliminary data.</text>
</comment>
<protein>
    <submittedName>
        <fullName evidence="1">Four helix bundle protein</fullName>
    </submittedName>
</protein>
<sequence length="52" mass="5977">MDIALGSVHELEYACLLALDLDFITKEREAKLDIHLNEVKAKLINLIKSIRR</sequence>
<dbReference type="Gene3D" id="1.20.1440.60">
    <property type="entry name" value="23S rRNA-intervening sequence"/>
    <property type="match status" value="1"/>
</dbReference>
<name>A0ABW5ZZA3_9BACT</name>
<dbReference type="EMBL" id="JBHUOZ010000001">
    <property type="protein sequence ID" value="MFD2918354.1"/>
    <property type="molecule type" value="Genomic_DNA"/>
</dbReference>
<gene>
    <name evidence="1" type="ORF">ACFS6H_01455</name>
</gene>
<evidence type="ECO:0000313" key="2">
    <source>
        <dbReference type="Proteomes" id="UP001597511"/>
    </source>
</evidence>
<dbReference type="Proteomes" id="UP001597511">
    <property type="component" value="Unassembled WGS sequence"/>
</dbReference>
<accession>A0ABW5ZZA3</accession>
<dbReference type="RefSeq" id="WP_386097215.1">
    <property type="nucleotide sequence ID" value="NZ_JBHUOZ010000001.1"/>
</dbReference>
<dbReference type="InterPro" id="IPR012657">
    <property type="entry name" value="23S_rRNA-intervening_sequence"/>
</dbReference>
<dbReference type="InterPro" id="IPR036583">
    <property type="entry name" value="23S_rRNA_IVS_sf"/>
</dbReference>
<reference evidence="2" key="1">
    <citation type="journal article" date="2019" name="Int. J. Syst. Evol. Microbiol.">
        <title>The Global Catalogue of Microorganisms (GCM) 10K type strain sequencing project: providing services to taxonomists for standard genome sequencing and annotation.</title>
        <authorList>
            <consortium name="The Broad Institute Genomics Platform"/>
            <consortium name="The Broad Institute Genome Sequencing Center for Infectious Disease"/>
            <person name="Wu L."/>
            <person name="Ma J."/>
        </authorList>
    </citation>
    <scope>NUCLEOTIDE SEQUENCE [LARGE SCALE GENOMIC DNA]</scope>
    <source>
        <strain evidence="2">KCTC 23299</strain>
    </source>
</reference>
<organism evidence="1 2">
    <name type="scientific">Terrimonas rubra</name>
    <dbReference type="NCBI Taxonomy" id="1035890"/>
    <lineage>
        <taxon>Bacteria</taxon>
        <taxon>Pseudomonadati</taxon>
        <taxon>Bacteroidota</taxon>
        <taxon>Chitinophagia</taxon>
        <taxon>Chitinophagales</taxon>
        <taxon>Chitinophagaceae</taxon>
        <taxon>Terrimonas</taxon>
    </lineage>
</organism>
<proteinExistence type="predicted"/>
<dbReference type="SUPFAM" id="SSF158446">
    <property type="entry name" value="IVS-encoded protein-like"/>
    <property type="match status" value="1"/>
</dbReference>
<dbReference type="NCBIfam" id="TIGR02436">
    <property type="entry name" value="four helix bundle protein"/>
    <property type="match status" value="1"/>
</dbReference>
<keyword evidence="2" id="KW-1185">Reference proteome</keyword>
<evidence type="ECO:0000313" key="1">
    <source>
        <dbReference type="EMBL" id="MFD2918354.1"/>
    </source>
</evidence>